<gene>
    <name evidence="1" type="ORF">GSH16_03095</name>
</gene>
<sequence length="498" mass="52013">MALQFTAGQTVFDDHTLLLEGANALGFARRGGSDYLIVGAGAVGALSVLERLADGSFVLKSEIPYSSDSGTRVLNDIATFSFGAALHVQVAGRRDDNSTTYRLEDDGSLTTLGQFGGVAAAIKWSELALSGSGTSTVLTVAQWGIAGLQRFTLDADGVPEHLDTRPDAAGPYLGDVTAMEVATLFGTEFLAVASALDSGLQLFALDGTGVPELRGSIAPGPDSPFGQPTALDLVDHGPRAFAILAAHGTDSLTVLRVSSGGKLNPADHLLDDLVTRFGAPSVLDHVTYQGRVLVVAGGADGGMTLLELSPLGDLFPHAVVIDDFDLALGGLSDMVLELRGSLLHIWVTSETEHGLTELRVDLSGLAAPIRGGTGNDVLHGSASDDFIFGHGHKDMIYGHGGDDMLVDGRGRDALWGGPGDDLFIFVPDGSIDRIHDFEIGRDRIDLSDYGLHGMGSVVIEDRPLGVSIWADGDLLRVDAAPGTDLTPGLFEADDFIFG</sequence>
<dbReference type="GO" id="GO:0005509">
    <property type="term" value="F:calcium ion binding"/>
    <property type="evidence" value="ECO:0007669"/>
    <property type="project" value="InterPro"/>
</dbReference>
<dbReference type="Proteomes" id="UP000436016">
    <property type="component" value="Unassembled WGS sequence"/>
</dbReference>
<evidence type="ECO:0000313" key="1">
    <source>
        <dbReference type="EMBL" id="MXU64420.1"/>
    </source>
</evidence>
<dbReference type="RefSeq" id="WP_160851775.1">
    <property type="nucleotide sequence ID" value="NZ_WUWG01000001.1"/>
</dbReference>
<dbReference type="Pfam" id="PF00353">
    <property type="entry name" value="HemolysinCabind"/>
    <property type="match status" value="1"/>
</dbReference>
<dbReference type="PRINTS" id="PR00313">
    <property type="entry name" value="CABNDNGRPT"/>
</dbReference>
<dbReference type="EMBL" id="WUWG01000001">
    <property type="protein sequence ID" value="MXU64420.1"/>
    <property type="molecule type" value="Genomic_DNA"/>
</dbReference>
<reference evidence="1 2" key="1">
    <citation type="submission" date="2019-12" db="EMBL/GenBank/DDBJ databases">
        <title>Strain KN286 was isolated from seawater, which was collected from Caroline Seamount in the tropical western Pacific.</title>
        <authorList>
            <person name="Wang Q."/>
        </authorList>
    </citation>
    <scope>NUCLEOTIDE SEQUENCE [LARGE SCALE GENOMIC DNA]</scope>
    <source>
        <strain evidence="1 2">KN286</strain>
    </source>
</reference>
<dbReference type="Gene3D" id="2.150.10.10">
    <property type="entry name" value="Serralysin-like metalloprotease, C-terminal"/>
    <property type="match status" value="1"/>
</dbReference>
<evidence type="ECO:0000313" key="2">
    <source>
        <dbReference type="Proteomes" id="UP000436016"/>
    </source>
</evidence>
<dbReference type="PROSITE" id="PS00330">
    <property type="entry name" value="HEMOLYSIN_CALCIUM"/>
    <property type="match status" value="1"/>
</dbReference>
<dbReference type="AlphaFoldDB" id="A0A6B0TJ33"/>
<protein>
    <submittedName>
        <fullName evidence="1">Uncharacterized protein</fullName>
    </submittedName>
</protein>
<accession>A0A6B0TJ33</accession>
<dbReference type="InterPro" id="IPR001343">
    <property type="entry name" value="Hemolysn_Ca-bd"/>
</dbReference>
<proteinExistence type="predicted"/>
<dbReference type="InterPro" id="IPR011049">
    <property type="entry name" value="Serralysin-like_metalloprot_C"/>
</dbReference>
<organism evidence="1 2">
    <name type="scientific">Oceanomicrobium pacificus</name>
    <dbReference type="NCBI Taxonomy" id="2692916"/>
    <lineage>
        <taxon>Bacteria</taxon>
        <taxon>Pseudomonadati</taxon>
        <taxon>Pseudomonadota</taxon>
        <taxon>Alphaproteobacteria</taxon>
        <taxon>Rhodobacterales</taxon>
        <taxon>Paracoccaceae</taxon>
        <taxon>Oceanomicrobium</taxon>
    </lineage>
</organism>
<dbReference type="SUPFAM" id="SSF51120">
    <property type="entry name" value="beta-Roll"/>
    <property type="match status" value="1"/>
</dbReference>
<dbReference type="InterPro" id="IPR018511">
    <property type="entry name" value="Hemolysin-typ_Ca-bd_CS"/>
</dbReference>
<name>A0A6B0TJ33_9RHOB</name>
<comment type="caution">
    <text evidence="1">The sequence shown here is derived from an EMBL/GenBank/DDBJ whole genome shotgun (WGS) entry which is preliminary data.</text>
</comment>
<keyword evidence="2" id="KW-1185">Reference proteome</keyword>